<evidence type="ECO:0000313" key="2">
    <source>
        <dbReference type="Proteomes" id="UP000837803"/>
    </source>
</evidence>
<protein>
    <recommendedName>
        <fullName evidence="3">Glycosyltransferase</fullName>
    </recommendedName>
</protein>
<reference evidence="1" key="1">
    <citation type="submission" date="2021-12" db="EMBL/GenBank/DDBJ databases">
        <authorList>
            <person name="Rodrigo-Torres L."/>
            <person name="Arahal R. D."/>
            <person name="Lucena T."/>
        </authorList>
    </citation>
    <scope>NUCLEOTIDE SEQUENCE</scope>
    <source>
        <strain evidence="1">CECT 8419</strain>
    </source>
</reference>
<keyword evidence="2" id="KW-1185">Reference proteome</keyword>
<name>A0ABN8F4G7_9BACT</name>
<dbReference type="Proteomes" id="UP000837803">
    <property type="component" value="Unassembled WGS sequence"/>
</dbReference>
<evidence type="ECO:0008006" key="3">
    <source>
        <dbReference type="Google" id="ProtNLM"/>
    </source>
</evidence>
<dbReference type="EMBL" id="CAKLPZ010000001">
    <property type="protein sequence ID" value="CAH0998964.1"/>
    <property type="molecule type" value="Genomic_DNA"/>
</dbReference>
<evidence type="ECO:0000313" key="1">
    <source>
        <dbReference type="EMBL" id="CAH0998964.1"/>
    </source>
</evidence>
<proteinExistence type="predicted"/>
<accession>A0ABN8F4G7</accession>
<organism evidence="1 2">
    <name type="scientific">Neolewinella maritima</name>
    <dbReference type="NCBI Taxonomy" id="1383882"/>
    <lineage>
        <taxon>Bacteria</taxon>
        <taxon>Pseudomonadati</taxon>
        <taxon>Bacteroidota</taxon>
        <taxon>Saprospiria</taxon>
        <taxon>Saprospirales</taxon>
        <taxon>Lewinellaceae</taxon>
        <taxon>Neolewinella</taxon>
    </lineage>
</organism>
<sequence length="293" mass="33621">MQTNILVVIRAVDERTLELCEKLVGLQVPAKNIVTIKISPFSEAVRKTYQLGIQRDLPWTLAIDADVLVFPGAIKKMVDRASKYGAKLYSYQGLIKDKMLGSFRSAGPHLYNTDLLGLGVKALEETKDMLRPESRTYIELGKLGYQTIFDTLAFGVHDYAQTYEDYFRKAYFHAKKISNDTVTMKMLNYWQKNIDKDPDFKVMYQGWVHGRIDTSSTVVDSRFFKTITAQEFPKLGIQEKAPLHIDMGTWLARLAEYEAESADVRIPLKRIPNSKMTDFKRLVKVRTKQLIGY</sequence>
<comment type="caution">
    <text evidence="1">The sequence shown here is derived from an EMBL/GenBank/DDBJ whole genome shotgun (WGS) entry which is preliminary data.</text>
</comment>
<gene>
    <name evidence="1" type="ORF">LEM8419_00259</name>
</gene>
<dbReference type="RefSeq" id="WP_238749164.1">
    <property type="nucleotide sequence ID" value="NZ_CAKLPZ010000001.1"/>
</dbReference>